<gene>
    <name evidence="1" type="ORF">FHS68_003471</name>
</gene>
<reference evidence="1 2" key="1">
    <citation type="submission" date="2020-03" db="EMBL/GenBank/DDBJ databases">
        <title>Genomic Encyclopedia of Type Strains, Phase IV (KMG-IV): sequencing the most valuable type-strain genomes for metagenomic binning, comparative biology and taxonomic classification.</title>
        <authorList>
            <person name="Goeker M."/>
        </authorList>
    </citation>
    <scope>NUCLEOTIDE SEQUENCE [LARGE SCALE GENOMIC DNA]</scope>
    <source>
        <strain evidence="1 2">DSM 102865</strain>
    </source>
</reference>
<dbReference type="EMBL" id="JAASQJ010000003">
    <property type="protein sequence ID" value="NIJ54289.1"/>
    <property type="molecule type" value="Genomic_DNA"/>
</dbReference>
<name>A0ABX0UMQ7_9BACT</name>
<organism evidence="1 2">
    <name type="scientific">Dyadobacter arcticus</name>
    <dbReference type="NCBI Taxonomy" id="1078754"/>
    <lineage>
        <taxon>Bacteria</taxon>
        <taxon>Pseudomonadati</taxon>
        <taxon>Bacteroidota</taxon>
        <taxon>Cytophagia</taxon>
        <taxon>Cytophagales</taxon>
        <taxon>Spirosomataceae</taxon>
        <taxon>Dyadobacter</taxon>
    </lineage>
</organism>
<evidence type="ECO:0000313" key="1">
    <source>
        <dbReference type="EMBL" id="NIJ54289.1"/>
    </source>
</evidence>
<evidence type="ECO:0000313" key="2">
    <source>
        <dbReference type="Proteomes" id="UP001179181"/>
    </source>
</evidence>
<keyword evidence="2" id="KW-1185">Reference proteome</keyword>
<protein>
    <submittedName>
        <fullName evidence="1">Uncharacterized protein</fullName>
    </submittedName>
</protein>
<accession>A0ABX0UMQ7</accession>
<comment type="caution">
    <text evidence="1">The sequence shown here is derived from an EMBL/GenBank/DDBJ whole genome shotgun (WGS) entry which is preliminary data.</text>
</comment>
<dbReference type="Proteomes" id="UP001179181">
    <property type="component" value="Unassembled WGS sequence"/>
</dbReference>
<proteinExistence type="predicted"/>
<sequence length="74" mass="8019">MLEAVRNPKKVTSQNNGSIKYDGIGAKVVVNSDGKVISTFGKARGELMYPIGKGNKALNRAKALGLEYEPKQIR</sequence>